<accession>A0AA38PIM2</accession>
<evidence type="ECO:0000313" key="2">
    <source>
        <dbReference type="EMBL" id="KAJ3843609.1"/>
    </source>
</evidence>
<sequence length="272" mass="30230">MAAIQIIAFTLTSNLEPGPPDCYMCAHWYPEGYVLPTSRAYPPGPHHPAYTEKLSSHSQGPKPWYAPQFPPAVQESPRSSTRTSAQSSSSSRTGSANSSASHAMAGIADPGLVTGLDYFKIGDTVRVRRLTSSNTYTDWAYGQVIRPHLKQYRTTEPERVYYVSYVDPRNGERKENEFSCHRKEIAPLFEHKSGNQPLMVFARVPFDSSHKHWVPANIITMSDTGVEIQVATNYLQHGLPTHFKNVKTLVPYNTSVARSLKAAGHRVVGDGR</sequence>
<evidence type="ECO:0000313" key="3">
    <source>
        <dbReference type="Proteomes" id="UP001163846"/>
    </source>
</evidence>
<protein>
    <submittedName>
        <fullName evidence="2">Uncharacterized protein</fullName>
    </submittedName>
</protein>
<dbReference type="EMBL" id="MU805972">
    <property type="protein sequence ID" value="KAJ3843609.1"/>
    <property type="molecule type" value="Genomic_DNA"/>
</dbReference>
<dbReference type="Proteomes" id="UP001163846">
    <property type="component" value="Unassembled WGS sequence"/>
</dbReference>
<reference evidence="2" key="1">
    <citation type="submission" date="2022-08" db="EMBL/GenBank/DDBJ databases">
        <authorList>
            <consortium name="DOE Joint Genome Institute"/>
            <person name="Min B."/>
            <person name="Riley R."/>
            <person name="Sierra-Patev S."/>
            <person name="Naranjo-Ortiz M."/>
            <person name="Looney B."/>
            <person name="Konkel Z."/>
            <person name="Slot J.C."/>
            <person name="Sakamoto Y."/>
            <person name="Steenwyk J.L."/>
            <person name="Rokas A."/>
            <person name="Carro J."/>
            <person name="Camarero S."/>
            <person name="Ferreira P."/>
            <person name="Molpeceres G."/>
            <person name="Ruiz-Duenas F.J."/>
            <person name="Serrano A."/>
            <person name="Henrissat B."/>
            <person name="Drula E."/>
            <person name="Hughes K.W."/>
            <person name="Mata J.L."/>
            <person name="Ishikawa N.K."/>
            <person name="Vargas-Isla R."/>
            <person name="Ushijima S."/>
            <person name="Smith C.A."/>
            <person name="Ahrendt S."/>
            <person name="Andreopoulos W."/>
            <person name="He G."/>
            <person name="Labutti K."/>
            <person name="Lipzen A."/>
            <person name="Ng V."/>
            <person name="Sandor L."/>
            <person name="Barry K."/>
            <person name="Martinez A.T."/>
            <person name="Xiao Y."/>
            <person name="Gibbons J.G."/>
            <person name="Terashima K."/>
            <person name="Hibbett D.S."/>
            <person name="Grigoriev I.V."/>
        </authorList>
    </citation>
    <scope>NUCLEOTIDE SEQUENCE</scope>
    <source>
        <strain evidence="2">TFB9207</strain>
    </source>
</reference>
<feature type="region of interest" description="Disordered" evidence="1">
    <location>
        <begin position="46"/>
        <end position="102"/>
    </location>
</feature>
<gene>
    <name evidence="2" type="ORF">F5878DRAFT_257392</name>
</gene>
<feature type="compositionally biased region" description="Low complexity" evidence="1">
    <location>
        <begin position="76"/>
        <end position="101"/>
    </location>
</feature>
<evidence type="ECO:0000256" key="1">
    <source>
        <dbReference type="SAM" id="MobiDB-lite"/>
    </source>
</evidence>
<organism evidence="2 3">
    <name type="scientific">Lentinula raphanica</name>
    <dbReference type="NCBI Taxonomy" id="153919"/>
    <lineage>
        <taxon>Eukaryota</taxon>
        <taxon>Fungi</taxon>
        <taxon>Dikarya</taxon>
        <taxon>Basidiomycota</taxon>
        <taxon>Agaricomycotina</taxon>
        <taxon>Agaricomycetes</taxon>
        <taxon>Agaricomycetidae</taxon>
        <taxon>Agaricales</taxon>
        <taxon>Marasmiineae</taxon>
        <taxon>Omphalotaceae</taxon>
        <taxon>Lentinula</taxon>
    </lineage>
</organism>
<dbReference type="AlphaFoldDB" id="A0AA38PIM2"/>
<proteinExistence type="predicted"/>
<keyword evidence="3" id="KW-1185">Reference proteome</keyword>
<name>A0AA38PIM2_9AGAR</name>
<comment type="caution">
    <text evidence="2">The sequence shown here is derived from an EMBL/GenBank/DDBJ whole genome shotgun (WGS) entry which is preliminary data.</text>
</comment>